<evidence type="ECO:0000259" key="10">
    <source>
        <dbReference type="PROSITE" id="PS50893"/>
    </source>
</evidence>
<dbReference type="InterPro" id="IPR027417">
    <property type="entry name" value="P-loop_NTPase"/>
</dbReference>
<organism evidence="11 12">
    <name type="scientific">Halomonas shengliensis</name>
    <dbReference type="NCBI Taxonomy" id="419597"/>
    <lineage>
        <taxon>Bacteria</taxon>
        <taxon>Pseudomonadati</taxon>
        <taxon>Pseudomonadota</taxon>
        <taxon>Gammaproteobacteria</taxon>
        <taxon>Oceanospirillales</taxon>
        <taxon>Halomonadaceae</taxon>
        <taxon>Halomonas</taxon>
    </lineage>
</organism>
<evidence type="ECO:0000256" key="3">
    <source>
        <dbReference type="ARBA" id="ARBA00022448"/>
    </source>
</evidence>
<evidence type="ECO:0000313" key="12">
    <source>
        <dbReference type="Proteomes" id="UP000199075"/>
    </source>
</evidence>
<evidence type="ECO:0000256" key="8">
    <source>
        <dbReference type="ARBA" id="ARBA00038852"/>
    </source>
</evidence>
<accession>A0A1H0GPL7</accession>
<keyword evidence="3" id="KW-0813">Transport</keyword>
<reference evidence="12" key="1">
    <citation type="submission" date="2016-10" db="EMBL/GenBank/DDBJ databases">
        <authorList>
            <person name="Varghese N."/>
            <person name="Submissions S."/>
        </authorList>
    </citation>
    <scope>NUCLEOTIDE SEQUENCE [LARGE SCALE GENOMIC DNA]</scope>
    <source>
        <strain evidence="12">CGMCC 1.6444</strain>
    </source>
</reference>
<dbReference type="EMBL" id="FNIV01000003">
    <property type="protein sequence ID" value="SDO08790.1"/>
    <property type="molecule type" value="Genomic_DNA"/>
</dbReference>
<dbReference type="CDD" id="cd03257">
    <property type="entry name" value="ABC_NikE_OppD_transporters"/>
    <property type="match status" value="2"/>
</dbReference>
<dbReference type="InterPro" id="IPR003439">
    <property type="entry name" value="ABC_transporter-like_ATP-bd"/>
</dbReference>
<keyword evidence="5" id="KW-0547">Nucleotide-binding</keyword>
<comment type="similarity">
    <text evidence="2">Belongs to the ABC transporter superfamily.</text>
</comment>
<keyword evidence="4" id="KW-1003">Cell membrane</keyword>
<keyword evidence="12" id="KW-1185">Reference proteome</keyword>
<dbReference type="InterPro" id="IPR013563">
    <property type="entry name" value="Oligopep_ABC_C"/>
</dbReference>
<evidence type="ECO:0000256" key="7">
    <source>
        <dbReference type="ARBA" id="ARBA00023136"/>
    </source>
</evidence>
<evidence type="ECO:0000256" key="4">
    <source>
        <dbReference type="ARBA" id="ARBA00022475"/>
    </source>
</evidence>
<feature type="domain" description="ABC transporter" evidence="10">
    <location>
        <begin position="5"/>
        <end position="250"/>
    </location>
</feature>
<sequence length="536" mass="58404">MPDLLRLEEFSIAFDGVTVVDRLSLRVGRGETLALVGESGSGKSVTALGAMDLLPRNAGVSGGRFLGDTDLSRLKGREWQGLRGGRVGFVFQEPMTSLNPLHTVGKQIGETLRLHQGLAGRAARARVIELLAQVKLPRPEELADAWPHQLSGGQRQRVMIAMAIANDPALLIADEPTTALDVTVQQEILALLAELRDRHGMGMLFITHDLNLVRRHADRVCVLYQGREQETGPVARVFDAPQSAYTRTLLAAEPEGRPAPVSDPAMLLSAKGLGVRFQRPKRLLMKRPPAFEAVRPLSLSLGRGETLGIVGESGSGKTTLAQALLRLVESRGEITLSDTRLDALSGAALRRMRQRAQIVFQDPFGSLSPRLPVSEIISEGLRFHHPELGEPEVRRRVAATLREVGLPEDCAGRYPHEFSGGQRQRIAVARAIILEPELLVLDEPTSALDRTVQKQLVALLRDLQARRGLSYLFISHDLAVVRAMAHRLLVLKEGEVVEEGDCLEVLARPRSDYTRALVTAAGLAPNVEAAPVRGGD</sequence>
<proteinExistence type="inferred from homology"/>
<dbReference type="PROSITE" id="PS50893">
    <property type="entry name" value="ABC_TRANSPORTER_2"/>
    <property type="match status" value="2"/>
</dbReference>
<dbReference type="GO" id="GO:0016887">
    <property type="term" value="F:ATP hydrolysis activity"/>
    <property type="evidence" value="ECO:0007669"/>
    <property type="project" value="InterPro"/>
</dbReference>
<dbReference type="RefSeq" id="WP_089677577.1">
    <property type="nucleotide sequence ID" value="NZ_FNIV01000003.1"/>
</dbReference>
<evidence type="ECO:0000256" key="9">
    <source>
        <dbReference type="ARBA" id="ARBA00047356"/>
    </source>
</evidence>
<protein>
    <recommendedName>
        <fullName evidence="8">ABC-type dipeptide transporter</fullName>
        <ecNumber evidence="8">7.4.2.9</ecNumber>
    </recommendedName>
</protein>
<dbReference type="Proteomes" id="UP000199075">
    <property type="component" value="Unassembled WGS sequence"/>
</dbReference>
<dbReference type="PANTHER" id="PTHR43297">
    <property type="entry name" value="OLIGOPEPTIDE TRANSPORT ATP-BINDING PROTEIN APPD"/>
    <property type="match status" value="1"/>
</dbReference>
<evidence type="ECO:0000256" key="1">
    <source>
        <dbReference type="ARBA" id="ARBA00004417"/>
    </source>
</evidence>
<evidence type="ECO:0000256" key="2">
    <source>
        <dbReference type="ARBA" id="ARBA00005417"/>
    </source>
</evidence>
<comment type="catalytic activity">
    <reaction evidence="9">
        <text>a dipeptide(out) + ATP + H2O = a dipeptide(in) + ADP + phosphate + H(+)</text>
        <dbReference type="Rhea" id="RHEA:23120"/>
        <dbReference type="ChEBI" id="CHEBI:15377"/>
        <dbReference type="ChEBI" id="CHEBI:15378"/>
        <dbReference type="ChEBI" id="CHEBI:30616"/>
        <dbReference type="ChEBI" id="CHEBI:43474"/>
        <dbReference type="ChEBI" id="CHEBI:90799"/>
        <dbReference type="ChEBI" id="CHEBI:456216"/>
        <dbReference type="EC" id="7.4.2.9"/>
    </reaction>
</comment>
<evidence type="ECO:0000313" key="11">
    <source>
        <dbReference type="EMBL" id="SDO08790.1"/>
    </source>
</evidence>
<dbReference type="PROSITE" id="PS00211">
    <property type="entry name" value="ABC_TRANSPORTER_1"/>
    <property type="match status" value="2"/>
</dbReference>
<dbReference type="PANTHER" id="PTHR43297:SF2">
    <property type="entry name" value="DIPEPTIDE TRANSPORT ATP-BINDING PROTEIN DPPD"/>
    <property type="match status" value="1"/>
</dbReference>
<dbReference type="GO" id="GO:0015833">
    <property type="term" value="P:peptide transport"/>
    <property type="evidence" value="ECO:0007669"/>
    <property type="project" value="InterPro"/>
</dbReference>
<dbReference type="InterPro" id="IPR017871">
    <property type="entry name" value="ABC_transporter-like_CS"/>
</dbReference>
<dbReference type="OrthoDB" id="9784450at2"/>
<evidence type="ECO:0000256" key="5">
    <source>
        <dbReference type="ARBA" id="ARBA00022741"/>
    </source>
</evidence>
<dbReference type="SUPFAM" id="SSF52540">
    <property type="entry name" value="P-loop containing nucleoside triphosphate hydrolases"/>
    <property type="match status" value="2"/>
</dbReference>
<dbReference type="GO" id="GO:0005886">
    <property type="term" value="C:plasma membrane"/>
    <property type="evidence" value="ECO:0007669"/>
    <property type="project" value="UniProtKB-SubCell"/>
</dbReference>
<dbReference type="AlphaFoldDB" id="A0A1H0GPL7"/>
<dbReference type="Gene3D" id="3.40.50.300">
    <property type="entry name" value="P-loop containing nucleotide triphosphate hydrolases"/>
    <property type="match status" value="2"/>
</dbReference>
<dbReference type="InterPro" id="IPR050388">
    <property type="entry name" value="ABC_Ni/Peptide_Import"/>
</dbReference>
<dbReference type="Pfam" id="PF08352">
    <property type="entry name" value="oligo_HPY"/>
    <property type="match status" value="1"/>
</dbReference>
<dbReference type="GO" id="GO:0005524">
    <property type="term" value="F:ATP binding"/>
    <property type="evidence" value="ECO:0007669"/>
    <property type="project" value="UniProtKB-KW"/>
</dbReference>
<dbReference type="EC" id="7.4.2.9" evidence="8"/>
<dbReference type="STRING" id="419597.SAMN04487957_103287"/>
<gene>
    <name evidence="11" type="ORF">SAMN04487957_103287</name>
</gene>
<comment type="subcellular location">
    <subcellularLocation>
        <location evidence="1">Cell inner membrane</location>
        <topology evidence="1">Peripheral membrane protein</topology>
    </subcellularLocation>
</comment>
<feature type="domain" description="ABC transporter" evidence="10">
    <location>
        <begin position="275"/>
        <end position="518"/>
    </location>
</feature>
<dbReference type="InterPro" id="IPR003593">
    <property type="entry name" value="AAA+_ATPase"/>
</dbReference>
<dbReference type="SMART" id="SM00382">
    <property type="entry name" value="AAA"/>
    <property type="match status" value="2"/>
</dbReference>
<name>A0A1H0GPL7_9GAMM</name>
<evidence type="ECO:0000256" key="6">
    <source>
        <dbReference type="ARBA" id="ARBA00022840"/>
    </source>
</evidence>
<dbReference type="NCBIfam" id="NF007739">
    <property type="entry name" value="PRK10419.1"/>
    <property type="match status" value="2"/>
</dbReference>
<dbReference type="NCBIfam" id="NF008453">
    <property type="entry name" value="PRK11308.1"/>
    <property type="match status" value="2"/>
</dbReference>
<dbReference type="Pfam" id="PF00005">
    <property type="entry name" value="ABC_tran"/>
    <property type="match status" value="2"/>
</dbReference>
<keyword evidence="7" id="KW-0472">Membrane</keyword>
<keyword evidence="6 11" id="KW-0067">ATP-binding</keyword>